<evidence type="ECO:0000256" key="6">
    <source>
        <dbReference type="RuleBase" id="RU000481"/>
    </source>
</evidence>
<evidence type="ECO:0000313" key="9">
    <source>
        <dbReference type="Proteomes" id="UP000235116"/>
    </source>
</evidence>
<evidence type="ECO:0000256" key="4">
    <source>
        <dbReference type="ARBA" id="ARBA00022679"/>
    </source>
</evidence>
<dbReference type="RefSeq" id="WP_101896357.1">
    <property type="nucleotide sequence ID" value="NZ_CP022684.1"/>
</dbReference>
<dbReference type="InterPro" id="IPR050596">
    <property type="entry name" value="AspAT/PAT-like"/>
</dbReference>
<keyword evidence="4 6" id="KW-0808">Transferase</keyword>
<evidence type="ECO:0000259" key="7">
    <source>
        <dbReference type="Pfam" id="PF00155"/>
    </source>
</evidence>
<dbReference type="InterPro" id="IPR015424">
    <property type="entry name" value="PyrdxlP-dep_Trfase"/>
</dbReference>
<accession>A0A2K9LRM1</accession>
<evidence type="ECO:0000256" key="2">
    <source>
        <dbReference type="ARBA" id="ARBA00007441"/>
    </source>
</evidence>
<evidence type="ECO:0000256" key="3">
    <source>
        <dbReference type="ARBA" id="ARBA00022576"/>
    </source>
</evidence>
<dbReference type="PANTHER" id="PTHR46383">
    <property type="entry name" value="ASPARTATE AMINOTRANSFERASE"/>
    <property type="match status" value="1"/>
</dbReference>
<keyword evidence="3 6" id="KW-0032">Aminotransferase</keyword>
<dbReference type="NCBIfam" id="NF006514">
    <property type="entry name" value="PRK08960.1"/>
    <property type="match status" value="1"/>
</dbReference>
<dbReference type="CDD" id="cd00609">
    <property type="entry name" value="AAT_like"/>
    <property type="match status" value="1"/>
</dbReference>
<organism evidence="8 9">
    <name type="scientific">Ketobacter alkanivorans</name>
    <dbReference type="NCBI Taxonomy" id="1917421"/>
    <lineage>
        <taxon>Bacteria</taxon>
        <taxon>Pseudomonadati</taxon>
        <taxon>Pseudomonadota</taxon>
        <taxon>Gammaproteobacteria</taxon>
        <taxon>Pseudomonadales</taxon>
        <taxon>Ketobacteraceae</taxon>
        <taxon>Ketobacter</taxon>
    </lineage>
</organism>
<dbReference type="EC" id="2.6.1.-" evidence="6"/>
<evidence type="ECO:0000313" key="8">
    <source>
        <dbReference type="EMBL" id="AUM14986.1"/>
    </source>
</evidence>
<dbReference type="Pfam" id="PF00155">
    <property type="entry name" value="Aminotran_1_2"/>
    <property type="match status" value="1"/>
</dbReference>
<dbReference type="GO" id="GO:0008483">
    <property type="term" value="F:transaminase activity"/>
    <property type="evidence" value="ECO:0007669"/>
    <property type="project" value="UniProtKB-KW"/>
</dbReference>
<reference evidence="9" key="1">
    <citation type="submission" date="2017-08" db="EMBL/GenBank/DDBJ databases">
        <title>Direct submision.</title>
        <authorList>
            <person name="Kim S.-J."/>
            <person name="Rhee S.-K."/>
        </authorList>
    </citation>
    <scope>NUCLEOTIDE SEQUENCE [LARGE SCALE GENOMIC DNA]</scope>
    <source>
        <strain evidence="9">GI5</strain>
    </source>
</reference>
<keyword evidence="5" id="KW-0663">Pyridoxal phosphate</keyword>
<evidence type="ECO:0000256" key="1">
    <source>
        <dbReference type="ARBA" id="ARBA00001933"/>
    </source>
</evidence>
<dbReference type="EMBL" id="CP022684">
    <property type="protein sequence ID" value="AUM14986.1"/>
    <property type="molecule type" value="Genomic_DNA"/>
</dbReference>
<proteinExistence type="inferred from homology"/>
<comment type="similarity">
    <text evidence="2 6">Belongs to the class-I pyridoxal-phosphate-dependent aminotransferase family.</text>
</comment>
<dbReference type="GO" id="GO:0030170">
    <property type="term" value="F:pyridoxal phosphate binding"/>
    <property type="evidence" value="ECO:0007669"/>
    <property type="project" value="InterPro"/>
</dbReference>
<dbReference type="PROSITE" id="PS00105">
    <property type="entry name" value="AA_TRANSFER_CLASS_1"/>
    <property type="match status" value="1"/>
</dbReference>
<dbReference type="AlphaFoldDB" id="A0A2K9LRM1"/>
<dbReference type="GO" id="GO:0006520">
    <property type="term" value="P:amino acid metabolic process"/>
    <property type="evidence" value="ECO:0007669"/>
    <property type="project" value="InterPro"/>
</dbReference>
<dbReference type="SUPFAM" id="SSF53383">
    <property type="entry name" value="PLP-dependent transferases"/>
    <property type="match status" value="1"/>
</dbReference>
<dbReference type="Proteomes" id="UP000235116">
    <property type="component" value="Chromosome"/>
</dbReference>
<dbReference type="PANTHER" id="PTHR46383:SF2">
    <property type="entry name" value="AMINOTRANSFERASE"/>
    <property type="match status" value="1"/>
</dbReference>
<dbReference type="InterPro" id="IPR015421">
    <property type="entry name" value="PyrdxlP-dep_Trfase_major"/>
</dbReference>
<keyword evidence="9" id="KW-1185">Reference proteome</keyword>
<dbReference type="InterPro" id="IPR004838">
    <property type="entry name" value="NHTrfase_class1_PyrdxlP-BS"/>
</dbReference>
<name>A0A2K9LRM1_9GAMM</name>
<gene>
    <name evidence="8" type="ORF">Kalk_16135</name>
</gene>
<feature type="domain" description="Aminotransferase class I/classII large" evidence="7">
    <location>
        <begin position="31"/>
        <end position="383"/>
    </location>
</feature>
<evidence type="ECO:0000256" key="5">
    <source>
        <dbReference type="ARBA" id="ARBA00022898"/>
    </source>
</evidence>
<protein>
    <recommendedName>
        <fullName evidence="6">Aminotransferase</fullName>
        <ecNumber evidence="6">2.6.1.-</ecNumber>
    </recommendedName>
</protein>
<dbReference type="OrthoDB" id="9763453at2"/>
<sequence>MRKLADRVGQITSFHVMALMEQAQQLEQQGKDIIHLEVGEPDFPTPQNVVAAGVRAMESGKTRYTTALGLPALREAIARFYQTRFGVEVPASRILITPGASGGLGLFSGLLFNAGDGVLLTDPGYPCNDNFLHLVGAQPQRIAVGEDSGYQLSASLVKKHWQPSTRAAWVASPSNPTGTLIPMTEMAAIKQEVDARDGALMVDEIYHCLSYEQAPATALALPDEQDSLFVINSFSKYFNMTGWRLGWLVAPQQHVAALEKLAQNFYLAAPTVAQHAALEAFSDESMALYEERRGIMAQRRDYLLEHLPTLGIRIPCVPQGAFYLYCDVSAITDNSFDFCQQLITGCGVAVTPGIDFGTHKAEQHIRIAYSASLDRLQEAVHRIAQFVGQ</sequence>
<dbReference type="Gene3D" id="3.40.640.10">
    <property type="entry name" value="Type I PLP-dependent aspartate aminotransferase-like (Major domain)"/>
    <property type="match status" value="1"/>
</dbReference>
<comment type="cofactor">
    <cofactor evidence="1 6">
        <name>pyridoxal 5'-phosphate</name>
        <dbReference type="ChEBI" id="CHEBI:597326"/>
    </cofactor>
</comment>
<dbReference type="KEGG" id="kak:Kalk_16135"/>
<dbReference type="InterPro" id="IPR004839">
    <property type="entry name" value="Aminotransferase_I/II_large"/>
</dbReference>